<dbReference type="AlphaFoldDB" id="A0A4P9VMQ8"/>
<dbReference type="PROSITE" id="PS50240">
    <property type="entry name" value="TRYPSIN_DOM"/>
    <property type="match status" value="1"/>
</dbReference>
<dbReference type="GO" id="GO:0004252">
    <property type="term" value="F:serine-type endopeptidase activity"/>
    <property type="evidence" value="ECO:0007669"/>
    <property type="project" value="InterPro"/>
</dbReference>
<comment type="caution">
    <text evidence="7">The sequence shown here is derived from an EMBL/GenBank/DDBJ whole genome shotgun (WGS) entry which is preliminary data.</text>
</comment>
<reference evidence="7 8" key="1">
    <citation type="submission" date="2017-04" db="EMBL/GenBank/DDBJ databases">
        <title>Draft genome sequence of Zooshikella ganghwensis VG4 isolated from Red Sea sediments.</title>
        <authorList>
            <person name="Rehman Z."/>
            <person name="Alam I."/>
            <person name="Kamau A."/>
            <person name="Bajic V."/>
            <person name="Leiknes T."/>
        </authorList>
    </citation>
    <scope>NUCLEOTIDE SEQUENCE [LARGE SCALE GENOMIC DNA]</scope>
    <source>
        <strain evidence="7 8">VG4</strain>
    </source>
</reference>
<keyword evidence="4" id="KW-0720">Serine protease</keyword>
<dbReference type="PROSITE" id="PS00134">
    <property type="entry name" value="TRYPSIN_HIS"/>
    <property type="match status" value="1"/>
</dbReference>
<dbReference type="InterPro" id="IPR009003">
    <property type="entry name" value="Peptidase_S1_PA"/>
</dbReference>
<sequence length="273" mass="29959">MLTRSLKLLSILCLFNLNSYSSANPNSIIINTQPENRKIVGGEDAIHGEFPFMVSLQIYNNNHFCGGSVISSRYILTAAHCVASYSVQSIVVGKHATYNNNGATTIRVKRQIVHPQYDAYYLYNDVALLELENDIPYKYKPIQLANEYITSTYAGQGMYTTVIGWGDTQGTGNPYVLQKVDVPITSTRICQNAGGIYSNICAGLPQGGKDSCQGDSGGPLFIKTNNGFYQVGIVSFGSGCAQPNRPGVYARVANFKSWIEQYLTQRDKVAIAY</sequence>
<gene>
    <name evidence="7" type="ORF">B9G39_08085</name>
</gene>
<keyword evidence="8" id="KW-1185">Reference proteome</keyword>
<dbReference type="EMBL" id="NDXW01000001">
    <property type="protein sequence ID" value="RDH43400.1"/>
    <property type="molecule type" value="Genomic_DNA"/>
</dbReference>
<dbReference type="CDD" id="cd00190">
    <property type="entry name" value="Tryp_SPc"/>
    <property type="match status" value="1"/>
</dbReference>
<organism evidence="7 8">
    <name type="scientific">Zooshikella ganghwensis</name>
    <dbReference type="NCBI Taxonomy" id="202772"/>
    <lineage>
        <taxon>Bacteria</taxon>
        <taxon>Pseudomonadati</taxon>
        <taxon>Pseudomonadota</taxon>
        <taxon>Gammaproteobacteria</taxon>
        <taxon>Oceanospirillales</taxon>
        <taxon>Zooshikellaceae</taxon>
        <taxon>Zooshikella</taxon>
    </lineage>
</organism>
<evidence type="ECO:0000259" key="6">
    <source>
        <dbReference type="PROSITE" id="PS50240"/>
    </source>
</evidence>
<dbReference type="SMART" id="SM00020">
    <property type="entry name" value="Tryp_SPc"/>
    <property type="match status" value="1"/>
</dbReference>
<evidence type="ECO:0000256" key="1">
    <source>
        <dbReference type="ARBA" id="ARBA00004613"/>
    </source>
</evidence>
<dbReference type="InterPro" id="IPR018114">
    <property type="entry name" value="TRYPSIN_HIS"/>
</dbReference>
<evidence type="ECO:0000313" key="8">
    <source>
        <dbReference type="Proteomes" id="UP000257039"/>
    </source>
</evidence>
<evidence type="ECO:0000313" key="7">
    <source>
        <dbReference type="EMBL" id="RDH43400.1"/>
    </source>
</evidence>
<keyword evidence="3" id="KW-1015">Disulfide bond</keyword>
<dbReference type="PANTHER" id="PTHR24252">
    <property type="entry name" value="ACROSIN-RELATED"/>
    <property type="match status" value="1"/>
</dbReference>
<dbReference type="PROSITE" id="PS00135">
    <property type="entry name" value="TRYPSIN_SER"/>
    <property type="match status" value="1"/>
</dbReference>
<evidence type="ECO:0000256" key="4">
    <source>
        <dbReference type="RuleBase" id="RU363034"/>
    </source>
</evidence>
<evidence type="ECO:0000256" key="5">
    <source>
        <dbReference type="SAM" id="SignalP"/>
    </source>
</evidence>
<dbReference type="PRINTS" id="PR00722">
    <property type="entry name" value="CHYMOTRYPSIN"/>
</dbReference>
<keyword evidence="4" id="KW-0378">Hydrolase</keyword>
<dbReference type="InterPro" id="IPR001314">
    <property type="entry name" value="Peptidase_S1A"/>
</dbReference>
<evidence type="ECO:0000256" key="2">
    <source>
        <dbReference type="ARBA" id="ARBA00022525"/>
    </source>
</evidence>
<keyword evidence="4 7" id="KW-0645">Protease</keyword>
<name>A0A4P9VMQ8_9GAMM</name>
<proteinExistence type="predicted"/>
<dbReference type="Gene3D" id="2.40.10.10">
    <property type="entry name" value="Trypsin-like serine proteases"/>
    <property type="match status" value="1"/>
</dbReference>
<feature type="signal peptide" evidence="5">
    <location>
        <begin position="1"/>
        <end position="23"/>
    </location>
</feature>
<dbReference type="Proteomes" id="UP000257039">
    <property type="component" value="Unassembled WGS sequence"/>
</dbReference>
<dbReference type="InterPro" id="IPR033116">
    <property type="entry name" value="TRYPSIN_SER"/>
</dbReference>
<accession>A0A4P9VMQ8</accession>
<comment type="subcellular location">
    <subcellularLocation>
        <location evidence="1">Secreted</location>
    </subcellularLocation>
</comment>
<keyword evidence="5" id="KW-0732">Signal</keyword>
<dbReference type="GO" id="GO:0051604">
    <property type="term" value="P:protein maturation"/>
    <property type="evidence" value="ECO:0007669"/>
    <property type="project" value="UniProtKB-ARBA"/>
</dbReference>
<feature type="domain" description="Peptidase S1" evidence="6">
    <location>
        <begin position="39"/>
        <end position="264"/>
    </location>
</feature>
<protein>
    <submittedName>
        <fullName evidence="7">Serine protease</fullName>
    </submittedName>
</protein>
<dbReference type="Pfam" id="PF00089">
    <property type="entry name" value="Trypsin"/>
    <property type="match status" value="1"/>
</dbReference>
<evidence type="ECO:0000256" key="3">
    <source>
        <dbReference type="ARBA" id="ARBA00023157"/>
    </source>
</evidence>
<dbReference type="SUPFAM" id="SSF50494">
    <property type="entry name" value="Trypsin-like serine proteases"/>
    <property type="match status" value="1"/>
</dbReference>
<dbReference type="GO" id="GO:0005576">
    <property type="term" value="C:extracellular region"/>
    <property type="evidence" value="ECO:0007669"/>
    <property type="project" value="UniProtKB-SubCell"/>
</dbReference>
<dbReference type="InterPro" id="IPR001254">
    <property type="entry name" value="Trypsin_dom"/>
</dbReference>
<dbReference type="GO" id="GO:0006508">
    <property type="term" value="P:proteolysis"/>
    <property type="evidence" value="ECO:0007669"/>
    <property type="project" value="UniProtKB-KW"/>
</dbReference>
<dbReference type="RefSeq" id="WP_094786736.1">
    <property type="nucleotide sequence ID" value="NZ_NDXW01000001.1"/>
</dbReference>
<dbReference type="InterPro" id="IPR043504">
    <property type="entry name" value="Peptidase_S1_PA_chymotrypsin"/>
</dbReference>
<feature type="chain" id="PRO_5020511888" evidence="5">
    <location>
        <begin position="24"/>
        <end position="273"/>
    </location>
</feature>
<dbReference type="PANTHER" id="PTHR24252:SF7">
    <property type="entry name" value="HYALIN"/>
    <property type="match status" value="1"/>
</dbReference>
<dbReference type="FunFam" id="2.40.10.10:FF:000047">
    <property type="entry name" value="Trypsin eta"/>
    <property type="match status" value="1"/>
</dbReference>
<keyword evidence="2" id="KW-0964">Secreted</keyword>